<reference evidence="2" key="1">
    <citation type="submission" date="2021-02" db="EMBL/GenBank/DDBJ databases">
        <authorList>
            <person name="Nowell W R."/>
        </authorList>
    </citation>
    <scope>NUCLEOTIDE SEQUENCE</scope>
</reference>
<protein>
    <submittedName>
        <fullName evidence="2">Uncharacterized protein</fullName>
    </submittedName>
</protein>
<dbReference type="AlphaFoldDB" id="A0A816PV51"/>
<accession>A0A816PV51</accession>
<comment type="caution">
    <text evidence="2">The sequence shown here is derived from an EMBL/GenBank/DDBJ whole genome shotgun (WGS) entry which is preliminary data.</text>
</comment>
<gene>
    <name evidence="2" type="ORF">XDN619_LOCUS9213</name>
</gene>
<dbReference type="Proteomes" id="UP000663887">
    <property type="component" value="Unassembled WGS sequence"/>
</dbReference>
<dbReference type="EMBL" id="CAJNRG010003163">
    <property type="protein sequence ID" value="CAF2053744.1"/>
    <property type="molecule type" value="Genomic_DNA"/>
</dbReference>
<proteinExistence type="predicted"/>
<keyword evidence="1" id="KW-0472">Membrane</keyword>
<sequence>MTAIASIRVMMVLMIFGFPYIIISQYAVDLNISASNIMEVAIVFLILSSRFRRHVKTVLVKRCWRSIRFCCNKASLNIRTNQIYPEIPQTTSSSNELE</sequence>
<keyword evidence="1" id="KW-1133">Transmembrane helix</keyword>
<organism evidence="2 3">
    <name type="scientific">Rotaria magnacalcarata</name>
    <dbReference type="NCBI Taxonomy" id="392030"/>
    <lineage>
        <taxon>Eukaryota</taxon>
        <taxon>Metazoa</taxon>
        <taxon>Spiralia</taxon>
        <taxon>Gnathifera</taxon>
        <taxon>Rotifera</taxon>
        <taxon>Eurotatoria</taxon>
        <taxon>Bdelloidea</taxon>
        <taxon>Philodinida</taxon>
        <taxon>Philodinidae</taxon>
        <taxon>Rotaria</taxon>
    </lineage>
</organism>
<evidence type="ECO:0000313" key="3">
    <source>
        <dbReference type="Proteomes" id="UP000663887"/>
    </source>
</evidence>
<feature type="transmembrane region" description="Helical" evidence="1">
    <location>
        <begin position="7"/>
        <end position="28"/>
    </location>
</feature>
<evidence type="ECO:0000313" key="2">
    <source>
        <dbReference type="EMBL" id="CAF2053744.1"/>
    </source>
</evidence>
<keyword evidence="1" id="KW-0812">Transmembrane</keyword>
<feature type="transmembrane region" description="Helical" evidence="1">
    <location>
        <begin position="34"/>
        <end position="51"/>
    </location>
</feature>
<evidence type="ECO:0000256" key="1">
    <source>
        <dbReference type="SAM" id="Phobius"/>
    </source>
</evidence>
<name>A0A816PV51_9BILA</name>